<comment type="caution">
    <text evidence="9">The sequence shown here is derived from an EMBL/GenBank/DDBJ whole genome shotgun (WGS) entry which is preliminary data.</text>
</comment>
<dbReference type="UniPathway" id="UPA00219"/>
<feature type="transmembrane region" description="Helical" evidence="7">
    <location>
        <begin position="61"/>
        <end position="85"/>
    </location>
</feature>
<comment type="pathway">
    <text evidence="7">Cell wall biogenesis; peptidoglycan biosynthesis.</text>
</comment>
<evidence type="ECO:0000256" key="7">
    <source>
        <dbReference type="HAMAP-Rule" id="MF_00038"/>
    </source>
</evidence>
<comment type="function">
    <text evidence="7">Catalyzes the initial step of the lipid cycle reactions in the biosynthesis of the cell wall peptidoglycan: transfers peptidoglycan precursor phospho-MurNAc-pentapeptide from UDP-MurNAc-pentapeptide onto the lipid carrier undecaprenyl phosphate, yielding undecaprenyl-pyrophosphoryl-MurNAc-pentapeptide, known as lipid I.</text>
</comment>
<feature type="transmembrane region" description="Helical" evidence="7">
    <location>
        <begin position="6"/>
        <end position="27"/>
    </location>
</feature>
<keyword evidence="7" id="KW-0961">Cell wall biogenesis/degradation</keyword>
<feature type="transmembrane region" description="Helical" evidence="7">
    <location>
        <begin position="206"/>
        <end position="223"/>
    </location>
</feature>
<dbReference type="PANTHER" id="PTHR22926:SF5">
    <property type="entry name" value="PHOSPHO-N-ACETYLMURAMOYL-PENTAPEPTIDE-TRANSFERASE HOMOLOG"/>
    <property type="match status" value="1"/>
</dbReference>
<feature type="transmembrane region" description="Helical" evidence="7">
    <location>
        <begin position="105"/>
        <end position="122"/>
    </location>
</feature>
<dbReference type="GO" id="GO:0008963">
    <property type="term" value="F:phospho-N-acetylmuramoyl-pentapeptide-transferase activity"/>
    <property type="evidence" value="ECO:0007669"/>
    <property type="project" value="UniProtKB-UniRule"/>
</dbReference>
<evidence type="ECO:0000256" key="5">
    <source>
        <dbReference type="ARBA" id="ARBA00022989"/>
    </source>
</evidence>
<keyword evidence="6 7" id="KW-0472">Membrane</keyword>
<evidence type="ECO:0000313" key="9">
    <source>
        <dbReference type="EMBL" id="OGK54133.1"/>
    </source>
</evidence>
<dbReference type="GO" id="GO:0009252">
    <property type="term" value="P:peptidoglycan biosynthetic process"/>
    <property type="evidence" value="ECO:0007669"/>
    <property type="project" value="UniProtKB-UniRule"/>
</dbReference>
<keyword evidence="7" id="KW-1003">Cell membrane</keyword>
<comment type="similarity">
    <text evidence="2 7">Belongs to the glycosyltransferase 4 family. MraY subfamily.</text>
</comment>
<protein>
    <recommendedName>
        <fullName evidence="7">Phospho-N-acetylmuramoyl-pentapeptide-transferase</fullName>
        <ecNumber evidence="7">2.7.8.13</ecNumber>
    </recommendedName>
    <alternativeName>
        <fullName evidence="7">UDP-MurNAc-pentapeptide phosphotransferase</fullName>
    </alternativeName>
</protein>
<keyword evidence="7 8" id="KW-0460">Magnesium</keyword>
<keyword evidence="7" id="KW-0573">Peptidoglycan synthesis</keyword>
<dbReference type="InterPro" id="IPR000715">
    <property type="entry name" value="Glycosyl_transferase_4"/>
</dbReference>
<evidence type="ECO:0000256" key="4">
    <source>
        <dbReference type="ARBA" id="ARBA00022692"/>
    </source>
</evidence>
<dbReference type="PANTHER" id="PTHR22926">
    <property type="entry name" value="PHOSPHO-N-ACETYLMURAMOYL-PENTAPEPTIDE-TRANSFERASE"/>
    <property type="match status" value="1"/>
</dbReference>
<dbReference type="GO" id="GO:0005886">
    <property type="term" value="C:plasma membrane"/>
    <property type="evidence" value="ECO:0007669"/>
    <property type="project" value="UniProtKB-SubCell"/>
</dbReference>
<evidence type="ECO:0000313" key="10">
    <source>
        <dbReference type="Proteomes" id="UP000178486"/>
    </source>
</evidence>
<evidence type="ECO:0000256" key="8">
    <source>
        <dbReference type="PIRSR" id="PIRSR600715-1"/>
    </source>
</evidence>
<feature type="transmembrane region" description="Helical" evidence="7">
    <location>
        <begin position="326"/>
        <end position="346"/>
    </location>
</feature>
<dbReference type="PROSITE" id="PS01348">
    <property type="entry name" value="MRAY_2"/>
    <property type="match status" value="1"/>
</dbReference>
<dbReference type="Proteomes" id="UP000178486">
    <property type="component" value="Unassembled WGS sequence"/>
</dbReference>
<dbReference type="CDD" id="cd06852">
    <property type="entry name" value="GT_MraY"/>
    <property type="match status" value="1"/>
</dbReference>
<dbReference type="HAMAP" id="MF_00038">
    <property type="entry name" value="MraY"/>
    <property type="match status" value="1"/>
</dbReference>
<keyword evidence="7" id="KW-0131">Cell cycle</keyword>
<evidence type="ECO:0000256" key="2">
    <source>
        <dbReference type="ARBA" id="ARBA00005583"/>
    </source>
</evidence>
<dbReference type="EMBL" id="MGAU01000039">
    <property type="protein sequence ID" value="OGK54133.1"/>
    <property type="molecule type" value="Genomic_DNA"/>
</dbReference>
<keyword evidence="5 7" id="KW-1133">Transmembrane helix</keyword>
<comment type="catalytic activity">
    <reaction evidence="7">
        <text>UDP-N-acetyl-alpha-D-muramoyl-L-alanyl-gamma-D-glutamyl-meso-2,6-diaminopimeloyl-D-alanyl-D-alanine + di-trans,octa-cis-undecaprenyl phosphate = di-trans,octa-cis-undecaprenyl diphospho-N-acetyl-alpha-D-muramoyl-L-alanyl-D-glutamyl-meso-2,6-diaminopimeloyl-D-alanyl-D-alanine + UMP</text>
        <dbReference type="Rhea" id="RHEA:28386"/>
        <dbReference type="ChEBI" id="CHEBI:57865"/>
        <dbReference type="ChEBI" id="CHEBI:60392"/>
        <dbReference type="ChEBI" id="CHEBI:61386"/>
        <dbReference type="ChEBI" id="CHEBI:61387"/>
        <dbReference type="EC" id="2.7.8.13"/>
    </reaction>
</comment>
<keyword evidence="7" id="KW-0133">Cell shape</keyword>
<sequence length="350" mass="39774">MDLLLGLLICSFTINSALFVPYINLLYRIKFQRKEQKTKDAFGKLTPIFDRLHRNKAGVPLGGGLLIIFTTTVLFGVVFWLLPYFEPWHPITSLYPHMMREEIKILLFTFISFAIIGLYDDIKKTFNVEETDFFGLRLRHKLILELVLTFFISYWLYDLLDIKFVHVPLIGEITLGWLYIPFSTIVILSFANAFNITDGLDGLSSGLMMIALMAFWVITASILDTPLSVFIALLIGGIIAFLYFNIYPARIILGDVGALSFGATFAVIGLILGKPFTLVIIGGIFVIEAATSLLQLASKRFRHKKLFSVAPLHLYLQYIGWEEPKIVMRLWLAGMMLAVFGLWLALFDTY</sequence>
<feature type="transmembrane region" description="Helical" evidence="7">
    <location>
        <begin position="177"/>
        <end position="194"/>
    </location>
</feature>
<comment type="subcellular location">
    <subcellularLocation>
        <location evidence="7">Cell membrane</location>
        <topology evidence="7">Multi-pass membrane protein</topology>
    </subcellularLocation>
    <subcellularLocation>
        <location evidence="1">Membrane</location>
        <topology evidence="1">Multi-pass membrane protein</topology>
    </subcellularLocation>
</comment>
<feature type="binding site" evidence="8">
    <location>
        <position position="195"/>
    </location>
    <ligand>
        <name>Mg(2+)</name>
        <dbReference type="ChEBI" id="CHEBI:18420"/>
    </ligand>
</feature>
<dbReference type="GO" id="GO:0046872">
    <property type="term" value="F:metal ion binding"/>
    <property type="evidence" value="ECO:0007669"/>
    <property type="project" value="UniProtKB-KW"/>
</dbReference>
<dbReference type="AlphaFoldDB" id="A0A1F7JEW8"/>
<feature type="transmembrane region" description="Helical" evidence="7">
    <location>
        <begin position="142"/>
        <end position="157"/>
    </location>
</feature>
<keyword evidence="7 8" id="KW-0479">Metal-binding</keyword>
<feature type="binding site" evidence="8">
    <location>
        <position position="255"/>
    </location>
    <ligand>
        <name>Mg(2+)</name>
        <dbReference type="ChEBI" id="CHEBI:18420"/>
    </ligand>
</feature>
<feature type="transmembrane region" description="Helical" evidence="7">
    <location>
        <begin position="278"/>
        <end position="297"/>
    </location>
</feature>
<proteinExistence type="inferred from homology"/>
<dbReference type="InterPro" id="IPR003524">
    <property type="entry name" value="PNAcMuramoyl-5peptid_Trfase"/>
</dbReference>
<keyword evidence="7" id="KW-0132">Cell division</keyword>
<reference evidence="9 10" key="1">
    <citation type="journal article" date="2016" name="Nat. Commun.">
        <title>Thousands of microbial genomes shed light on interconnected biogeochemical processes in an aquifer system.</title>
        <authorList>
            <person name="Anantharaman K."/>
            <person name="Brown C.T."/>
            <person name="Hug L.A."/>
            <person name="Sharon I."/>
            <person name="Castelle C.J."/>
            <person name="Probst A.J."/>
            <person name="Thomas B.C."/>
            <person name="Singh A."/>
            <person name="Wilkins M.J."/>
            <person name="Karaoz U."/>
            <person name="Brodie E.L."/>
            <person name="Williams K.H."/>
            <person name="Hubbard S.S."/>
            <person name="Banfield J.F."/>
        </authorList>
    </citation>
    <scope>NUCLEOTIDE SEQUENCE [LARGE SCALE GENOMIC DNA]</scope>
</reference>
<feature type="transmembrane region" description="Helical" evidence="7">
    <location>
        <begin position="229"/>
        <end position="246"/>
    </location>
</feature>
<evidence type="ECO:0000256" key="6">
    <source>
        <dbReference type="ARBA" id="ARBA00023136"/>
    </source>
</evidence>
<dbReference type="InterPro" id="IPR018480">
    <property type="entry name" value="PNAcMuramoyl-5peptid_Trfase_CS"/>
</dbReference>
<name>A0A1F7JEW8_9BACT</name>
<keyword evidence="4 7" id="KW-0812">Transmembrane</keyword>
<dbReference type="GO" id="GO:0071555">
    <property type="term" value="P:cell wall organization"/>
    <property type="evidence" value="ECO:0007669"/>
    <property type="project" value="UniProtKB-KW"/>
</dbReference>
<evidence type="ECO:0000256" key="3">
    <source>
        <dbReference type="ARBA" id="ARBA00022679"/>
    </source>
</evidence>
<dbReference type="GO" id="GO:0051301">
    <property type="term" value="P:cell division"/>
    <property type="evidence" value="ECO:0007669"/>
    <property type="project" value="UniProtKB-KW"/>
</dbReference>
<accession>A0A1F7JEW8</accession>
<dbReference type="EC" id="2.7.8.13" evidence="7"/>
<gene>
    <name evidence="7" type="primary">mraY</name>
    <name evidence="9" type="ORF">A3B56_00795</name>
</gene>
<comment type="cofactor">
    <cofactor evidence="7 8">
        <name>Mg(2+)</name>
        <dbReference type="ChEBI" id="CHEBI:18420"/>
    </cofactor>
</comment>
<dbReference type="GO" id="GO:0051992">
    <property type="term" value="F:UDP-N-acetylmuramoyl-L-alanyl-D-glutamyl-meso-2,6-diaminopimelyl-D-alanyl-D-alanine:undecaprenyl-phosphate transferase activity"/>
    <property type="evidence" value="ECO:0007669"/>
    <property type="project" value="RHEA"/>
</dbReference>
<dbReference type="GO" id="GO:0008360">
    <property type="term" value="P:regulation of cell shape"/>
    <property type="evidence" value="ECO:0007669"/>
    <property type="project" value="UniProtKB-KW"/>
</dbReference>
<keyword evidence="3 7" id="KW-0808">Transferase</keyword>
<organism evidence="9 10">
    <name type="scientific">Candidatus Roizmanbacteria bacterium RIFCSPLOWO2_01_FULL_45_11</name>
    <dbReference type="NCBI Taxonomy" id="1802070"/>
    <lineage>
        <taxon>Bacteria</taxon>
        <taxon>Candidatus Roizmaniibacteriota</taxon>
    </lineage>
</organism>
<evidence type="ECO:0000256" key="1">
    <source>
        <dbReference type="ARBA" id="ARBA00004141"/>
    </source>
</evidence>
<feature type="transmembrane region" description="Helical" evidence="7">
    <location>
        <begin position="253"/>
        <end position="272"/>
    </location>
</feature>
<dbReference type="Pfam" id="PF00953">
    <property type="entry name" value="Glycos_transf_4"/>
    <property type="match status" value="1"/>
</dbReference>